<dbReference type="RefSeq" id="WP_109893164.1">
    <property type="nucleotide sequence ID" value="NZ_CP029550.1"/>
</dbReference>
<sequence length="143" mass="15146">MTLRIVIPLLAAACQISPALAQSEGSVRRPAALIHGNYCGMGNNAPLPPTDALDAACARHDACAPSGRLPSRACNLRFQRETEFISRDPRQPDDLRALAGFMSAGAALLPFDPGAPVVATRVPATGRYGWNPPGTYRPASYAY</sequence>
<gene>
    <name evidence="2" type="ORF">DK389_23315</name>
</gene>
<dbReference type="AlphaFoldDB" id="A0A2U8W9R6"/>
<dbReference type="OrthoDB" id="8087013at2"/>
<organism evidence="2 3">
    <name type="scientific">Methylobacterium durans</name>
    <dbReference type="NCBI Taxonomy" id="2202825"/>
    <lineage>
        <taxon>Bacteria</taxon>
        <taxon>Pseudomonadati</taxon>
        <taxon>Pseudomonadota</taxon>
        <taxon>Alphaproteobacteria</taxon>
        <taxon>Hyphomicrobiales</taxon>
        <taxon>Methylobacteriaceae</taxon>
        <taxon>Methylobacterium</taxon>
    </lineage>
</organism>
<dbReference type="GO" id="GO:0050482">
    <property type="term" value="P:arachidonate secretion"/>
    <property type="evidence" value="ECO:0007669"/>
    <property type="project" value="InterPro"/>
</dbReference>
<dbReference type="InterPro" id="IPR036444">
    <property type="entry name" value="PLipase_A2_dom_sf"/>
</dbReference>
<reference evidence="3" key="1">
    <citation type="submission" date="2018-05" db="EMBL/GenBank/DDBJ databases">
        <title>Complete Genome Sequence of Methylobacterium sp. 17SD2-17.</title>
        <authorList>
            <person name="Srinivasan S."/>
        </authorList>
    </citation>
    <scope>NUCLEOTIDE SEQUENCE [LARGE SCALE GENOMIC DNA]</scope>
    <source>
        <strain evidence="3">17SD2-17</strain>
    </source>
</reference>
<dbReference type="GO" id="GO:0004623">
    <property type="term" value="F:phospholipase A2 activity"/>
    <property type="evidence" value="ECO:0007669"/>
    <property type="project" value="InterPro"/>
</dbReference>
<dbReference type="Gene3D" id="1.20.90.10">
    <property type="entry name" value="Phospholipase A2 domain"/>
    <property type="match status" value="1"/>
</dbReference>
<proteinExistence type="predicted"/>
<feature type="chain" id="PRO_5015835785" description="Phospholipase" evidence="1">
    <location>
        <begin position="22"/>
        <end position="143"/>
    </location>
</feature>
<dbReference type="GO" id="GO:0006644">
    <property type="term" value="P:phospholipid metabolic process"/>
    <property type="evidence" value="ECO:0007669"/>
    <property type="project" value="InterPro"/>
</dbReference>
<feature type="signal peptide" evidence="1">
    <location>
        <begin position="1"/>
        <end position="21"/>
    </location>
</feature>
<evidence type="ECO:0008006" key="4">
    <source>
        <dbReference type="Google" id="ProtNLM"/>
    </source>
</evidence>
<name>A0A2U8W9R6_9HYPH</name>
<keyword evidence="1" id="KW-0732">Signal</keyword>
<evidence type="ECO:0000313" key="2">
    <source>
        <dbReference type="EMBL" id="AWN42893.1"/>
    </source>
</evidence>
<dbReference type="SUPFAM" id="SSF48619">
    <property type="entry name" value="Phospholipase A2, PLA2"/>
    <property type="match status" value="1"/>
</dbReference>
<dbReference type="Proteomes" id="UP000245926">
    <property type="component" value="Chromosome"/>
</dbReference>
<dbReference type="KEGG" id="mets:DK389_23315"/>
<evidence type="ECO:0000313" key="3">
    <source>
        <dbReference type="Proteomes" id="UP000245926"/>
    </source>
</evidence>
<evidence type="ECO:0000256" key="1">
    <source>
        <dbReference type="SAM" id="SignalP"/>
    </source>
</evidence>
<protein>
    <recommendedName>
        <fullName evidence="4">Phospholipase</fullName>
    </recommendedName>
</protein>
<accession>A0A2U8W9R6</accession>
<keyword evidence="3" id="KW-1185">Reference proteome</keyword>
<dbReference type="EMBL" id="CP029550">
    <property type="protein sequence ID" value="AWN42893.1"/>
    <property type="molecule type" value="Genomic_DNA"/>
</dbReference>